<evidence type="ECO:0000256" key="3">
    <source>
        <dbReference type="ARBA" id="ARBA00010178"/>
    </source>
</evidence>
<sequence>MEIIKYPDRSQWKGITERPYSDNRAVLDTVASVLEEVRSGGDAALITLAARFDGVALQSLAVTSGEMAAAEDLLAPELKEAIDAAYRNIRVFHAAQEKAEEAVETLPGVRCWRKSIGIERVGLYVPGGTAPLFSTVLMLGVPAQLAGCSIVVLCTPPMKDGSVHPAILYAARLCGISLVYKSGGAGAVAAMAYGTESIAAVHKIFGPGNQYVTAAKQLVQQSGVAIDMPAGPSEVCVIADESANAAFVAADLLSQAEHGPDSQVLLLTDSAPLLEGVQQELRRQLELLPRASVAGKALEKSRSVLVRDLDEALALANAYAAEHLILQCKDAETLAGRVINAGSVFIGPYSPESVGDYASGTNHTLPTNGFARAYSGVSLDSFVKKVSFQQLTRAGLESIAGTVTTMAEAEGLQAHAEAVRVRLGSSK</sequence>
<feature type="binding site" evidence="12 15">
    <location>
        <position position="410"/>
    </location>
    <ligand>
        <name>substrate</name>
    </ligand>
</feature>
<evidence type="ECO:0000256" key="4">
    <source>
        <dbReference type="ARBA" id="ARBA00012965"/>
    </source>
</evidence>
<feature type="binding site" evidence="12 15">
    <location>
        <position position="415"/>
    </location>
    <ligand>
        <name>substrate</name>
    </ligand>
</feature>
<feature type="binding site" evidence="12 15">
    <location>
        <position position="323"/>
    </location>
    <ligand>
        <name>substrate</name>
    </ligand>
</feature>
<dbReference type="EC" id="1.1.1.23" evidence="4 12"/>
<comment type="pathway">
    <text evidence="2 12">Amino-acid biosynthesis; L-histidine biosynthesis; L-histidine from 5-phospho-alpha-D-ribose 1-diphosphate: step 9/9.</text>
</comment>
<accession>A0A4R1BP33</accession>
<dbReference type="CDD" id="cd06572">
    <property type="entry name" value="Histidinol_dh"/>
    <property type="match status" value="1"/>
</dbReference>
<keyword evidence="6 12" id="KW-0479">Metal-binding</keyword>
<evidence type="ECO:0000256" key="12">
    <source>
        <dbReference type="HAMAP-Rule" id="MF_01024"/>
    </source>
</evidence>
<dbReference type="OrthoDB" id="9805269at2"/>
<evidence type="ECO:0000256" key="2">
    <source>
        <dbReference type="ARBA" id="ARBA00004940"/>
    </source>
</evidence>
<evidence type="ECO:0000256" key="14">
    <source>
        <dbReference type="PIRSR" id="PIRSR000099-1"/>
    </source>
</evidence>
<keyword evidence="10 12" id="KW-0368">Histidine biosynthesis</keyword>
<feature type="binding site" evidence="12 15">
    <location>
        <position position="233"/>
    </location>
    <ligand>
        <name>substrate</name>
    </ligand>
</feature>
<comment type="similarity">
    <text evidence="3 12 13 17">Belongs to the histidinol dehydrogenase family.</text>
</comment>
<comment type="caution">
    <text evidence="12">Lacks conserved residue(s) required for the propagation of feature annotation.</text>
</comment>
<dbReference type="FunFam" id="1.20.5.1300:FF:000002">
    <property type="entry name" value="Histidinol dehydrogenase, chloroplastic"/>
    <property type="match status" value="1"/>
</dbReference>
<evidence type="ECO:0000256" key="1">
    <source>
        <dbReference type="ARBA" id="ARBA00003850"/>
    </source>
</evidence>
<keyword evidence="9 12" id="KW-0520">NAD</keyword>
<dbReference type="Pfam" id="PF00815">
    <property type="entry name" value="Histidinol_dh"/>
    <property type="match status" value="1"/>
</dbReference>
<keyword evidence="7 12" id="KW-0862">Zinc</keyword>
<dbReference type="Gene3D" id="3.40.50.1980">
    <property type="entry name" value="Nitrogenase molybdenum iron protein domain"/>
    <property type="match status" value="2"/>
</dbReference>
<comment type="caution">
    <text evidence="18">The sequence shown here is derived from an EMBL/GenBank/DDBJ whole genome shotgun (WGS) entry which is preliminary data.</text>
</comment>
<dbReference type="PIRSF" id="PIRSF000099">
    <property type="entry name" value="Histidinol_dh"/>
    <property type="match status" value="1"/>
</dbReference>
<dbReference type="EMBL" id="SJZI01000002">
    <property type="protein sequence ID" value="TCJ19334.1"/>
    <property type="molecule type" value="Genomic_DNA"/>
</dbReference>
<dbReference type="InterPro" id="IPR022695">
    <property type="entry name" value="Histidinol_DH_monofunct"/>
</dbReference>
<feature type="binding site" evidence="12 15">
    <location>
        <position position="258"/>
    </location>
    <ligand>
        <name>substrate</name>
    </ligand>
</feature>
<dbReference type="InterPro" id="IPR012131">
    <property type="entry name" value="Hstdl_DH"/>
</dbReference>
<dbReference type="GO" id="GO:0005829">
    <property type="term" value="C:cytosol"/>
    <property type="evidence" value="ECO:0007669"/>
    <property type="project" value="TreeGrafter"/>
</dbReference>
<dbReference type="SUPFAM" id="SSF53720">
    <property type="entry name" value="ALDH-like"/>
    <property type="match status" value="1"/>
</dbReference>
<dbReference type="AlphaFoldDB" id="A0A4R1BP33"/>
<feature type="active site" description="Proton acceptor" evidence="12 14">
    <location>
        <position position="323"/>
    </location>
</feature>
<feature type="binding site" evidence="12 16">
    <location>
        <position position="415"/>
    </location>
    <ligand>
        <name>Zn(2+)</name>
        <dbReference type="ChEBI" id="CHEBI:29105"/>
    </ligand>
</feature>
<evidence type="ECO:0000256" key="6">
    <source>
        <dbReference type="ARBA" id="ARBA00022723"/>
    </source>
</evidence>
<comment type="catalytic activity">
    <reaction evidence="11 12">
        <text>L-histidinol + 2 NAD(+) + H2O = L-histidine + 2 NADH + 3 H(+)</text>
        <dbReference type="Rhea" id="RHEA:20641"/>
        <dbReference type="ChEBI" id="CHEBI:15377"/>
        <dbReference type="ChEBI" id="CHEBI:15378"/>
        <dbReference type="ChEBI" id="CHEBI:57540"/>
        <dbReference type="ChEBI" id="CHEBI:57595"/>
        <dbReference type="ChEBI" id="CHEBI:57699"/>
        <dbReference type="ChEBI" id="CHEBI:57945"/>
        <dbReference type="EC" id="1.1.1.23"/>
    </reaction>
</comment>
<evidence type="ECO:0000256" key="9">
    <source>
        <dbReference type="ARBA" id="ARBA00023027"/>
    </source>
</evidence>
<keyword evidence="8 12" id="KW-0560">Oxidoreductase</keyword>
<feature type="binding site" evidence="12 16">
    <location>
        <position position="258"/>
    </location>
    <ligand>
        <name>Zn(2+)</name>
        <dbReference type="ChEBI" id="CHEBI:29105"/>
    </ligand>
</feature>
<comment type="cofactor">
    <cofactor evidence="12 16">
        <name>Zn(2+)</name>
        <dbReference type="ChEBI" id="CHEBI:29105"/>
    </cofactor>
    <text evidence="12 16">Binds 1 zinc ion per subunit.</text>
</comment>
<feature type="active site" description="Proton acceptor" evidence="12 14">
    <location>
        <position position="322"/>
    </location>
</feature>
<evidence type="ECO:0000256" key="15">
    <source>
        <dbReference type="PIRSR" id="PIRSR000099-3"/>
    </source>
</evidence>
<dbReference type="PRINTS" id="PR00083">
    <property type="entry name" value="HOLDHDRGNASE"/>
</dbReference>
<protein>
    <recommendedName>
        <fullName evidence="4 12">Histidinol dehydrogenase</fullName>
        <shortName evidence="12">HDH</shortName>
        <ecNumber evidence="4 12">1.1.1.23</ecNumber>
    </recommendedName>
</protein>
<dbReference type="PROSITE" id="PS00611">
    <property type="entry name" value="HISOL_DEHYDROGENASE"/>
    <property type="match status" value="1"/>
</dbReference>
<evidence type="ECO:0000256" key="11">
    <source>
        <dbReference type="ARBA" id="ARBA00049489"/>
    </source>
</evidence>
<feature type="binding site" evidence="12 16">
    <location>
        <position position="255"/>
    </location>
    <ligand>
        <name>Zn(2+)</name>
        <dbReference type="ChEBI" id="CHEBI:29105"/>
    </ligand>
</feature>
<comment type="function">
    <text evidence="1 12">Catalyzes the sequential NAD-dependent oxidations of L-histidinol to L-histidinaldehyde and then to L-histidine.</text>
</comment>
<dbReference type="GO" id="GO:0051287">
    <property type="term" value="F:NAD binding"/>
    <property type="evidence" value="ECO:0007669"/>
    <property type="project" value="InterPro"/>
</dbReference>
<gene>
    <name evidence="12 18" type="primary">hisD</name>
    <name evidence="18" type="ORF">EPD60_02655</name>
</gene>
<evidence type="ECO:0000256" key="7">
    <source>
        <dbReference type="ARBA" id="ARBA00022833"/>
    </source>
</evidence>
<dbReference type="HAMAP" id="MF_01024">
    <property type="entry name" value="HisD"/>
    <property type="match status" value="1"/>
</dbReference>
<evidence type="ECO:0000313" key="19">
    <source>
        <dbReference type="Proteomes" id="UP000295334"/>
    </source>
</evidence>
<feature type="binding site" evidence="12 15">
    <location>
        <position position="356"/>
    </location>
    <ligand>
        <name>substrate</name>
    </ligand>
</feature>
<evidence type="ECO:0000256" key="17">
    <source>
        <dbReference type="RuleBase" id="RU004175"/>
    </source>
</evidence>
<dbReference type="InterPro" id="IPR016161">
    <property type="entry name" value="Ald_DH/histidinol_DH"/>
</dbReference>
<feature type="binding site" evidence="12 15">
    <location>
        <position position="255"/>
    </location>
    <ligand>
        <name>substrate</name>
    </ligand>
</feature>
<reference evidence="18 19" key="1">
    <citation type="submission" date="2019-03" db="EMBL/GenBank/DDBJ databases">
        <authorList>
            <person name="Kim M.K.M."/>
        </authorList>
    </citation>
    <scope>NUCLEOTIDE SEQUENCE [LARGE SCALE GENOMIC DNA]</scope>
    <source>
        <strain evidence="18 19">17J68-12</strain>
    </source>
</reference>
<dbReference type="PANTHER" id="PTHR21256:SF2">
    <property type="entry name" value="HISTIDINE BIOSYNTHESIS TRIFUNCTIONAL PROTEIN"/>
    <property type="match status" value="1"/>
</dbReference>
<dbReference type="Gene3D" id="1.20.5.1300">
    <property type="match status" value="1"/>
</dbReference>
<organism evidence="18 19">
    <name type="scientific">Flaviaesturariibacter flavus</name>
    <dbReference type="NCBI Taxonomy" id="2502780"/>
    <lineage>
        <taxon>Bacteria</taxon>
        <taxon>Pseudomonadati</taxon>
        <taxon>Bacteroidota</taxon>
        <taxon>Chitinophagia</taxon>
        <taxon>Chitinophagales</taxon>
        <taxon>Chitinophagaceae</taxon>
        <taxon>Flaviaestuariibacter</taxon>
    </lineage>
</organism>
<dbReference type="NCBIfam" id="TIGR00069">
    <property type="entry name" value="hisD"/>
    <property type="match status" value="1"/>
</dbReference>
<dbReference type="RefSeq" id="WP_131446562.1">
    <property type="nucleotide sequence ID" value="NZ_SJZI01000002.1"/>
</dbReference>
<evidence type="ECO:0000313" key="18">
    <source>
        <dbReference type="EMBL" id="TCJ19334.1"/>
    </source>
</evidence>
<evidence type="ECO:0000256" key="5">
    <source>
        <dbReference type="ARBA" id="ARBA00022605"/>
    </source>
</evidence>
<evidence type="ECO:0000256" key="8">
    <source>
        <dbReference type="ARBA" id="ARBA00023002"/>
    </source>
</evidence>
<evidence type="ECO:0000256" key="13">
    <source>
        <dbReference type="PIRNR" id="PIRNR000099"/>
    </source>
</evidence>
<dbReference type="PANTHER" id="PTHR21256">
    <property type="entry name" value="HISTIDINOL DEHYDROGENASE HDH"/>
    <property type="match status" value="1"/>
</dbReference>
<dbReference type="UniPathway" id="UPA00031">
    <property type="reaction ID" value="UER00014"/>
</dbReference>
<name>A0A4R1BP33_9BACT</name>
<dbReference type="InterPro" id="IPR001692">
    <property type="entry name" value="Histidinol_DH_CS"/>
</dbReference>
<dbReference type="GO" id="GO:0008270">
    <property type="term" value="F:zinc ion binding"/>
    <property type="evidence" value="ECO:0007669"/>
    <property type="project" value="UniProtKB-UniRule"/>
</dbReference>
<dbReference type="Proteomes" id="UP000295334">
    <property type="component" value="Unassembled WGS sequence"/>
</dbReference>
<keyword evidence="19" id="KW-1185">Reference proteome</keyword>
<dbReference type="GO" id="GO:0000105">
    <property type="term" value="P:L-histidine biosynthetic process"/>
    <property type="evidence" value="ECO:0007669"/>
    <property type="project" value="UniProtKB-UniRule"/>
</dbReference>
<feature type="binding site" evidence="12 16">
    <location>
        <position position="356"/>
    </location>
    <ligand>
        <name>Zn(2+)</name>
        <dbReference type="ChEBI" id="CHEBI:29105"/>
    </ligand>
</feature>
<proteinExistence type="inferred from homology"/>
<dbReference type="FunFam" id="3.40.50.1980:FF:000001">
    <property type="entry name" value="Histidinol dehydrogenase"/>
    <property type="match status" value="1"/>
</dbReference>
<dbReference type="FunFam" id="3.40.50.1980:FF:000002">
    <property type="entry name" value="Histidinol dehydrogenase, chloroplastic"/>
    <property type="match status" value="1"/>
</dbReference>
<evidence type="ECO:0000256" key="16">
    <source>
        <dbReference type="PIRSR" id="PIRSR000099-4"/>
    </source>
</evidence>
<keyword evidence="5 12" id="KW-0028">Amino-acid biosynthesis</keyword>
<dbReference type="GO" id="GO:0004399">
    <property type="term" value="F:histidinol dehydrogenase activity"/>
    <property type="evidence" value="ECO:0007669"/>
    <property type="project" value="UniProtKB-UniRule"/>
</dbReference>
<evidence type="ECO:0000256" key="10">
    <source>
        <dbReference type="ARBA" id="ARBA00023102"/>
    </source>
</evidence>